<keyword evidence="1" id="KW-0732">Signal</keyword>
<feature type="signal peptide" evidence="1">
    <location>
        <begin position="1"/>
        <end position="20"/>
    </location>
</feature>
<dbReference type="RefSeq" id="WP_376920369.1">
    <property type="nucleotide sequence ID" value="NZ_JBHRSW010000018.1"/>
</dbReference>
<evidence type="ECO:0000313" key="3">
    <source>
        <dbReference type="Proteomes" id="UP001595478"/>
    </source>
</evidence>
<comment type="caution">
    <text evidence="2">The sequence shown here is derived from an EMBL/GenBank/DDBJ whole genome shotgun (WGS) entry which is preliminary data.</text>
</comment>
<dbReference type="PROSITE" id="PS51257">
    <property type="entry name" value="PROKAR_LIPOPROTEIN"/>
    <property type="match status" value="1"/>
</dbReference>
<proteinExistence type="predicted"/>
<evidence type="ECO:0000256" key="1">
    <source>
        <dbReference type="SAM" id="SignalP"/>
    </source>
</evidence>
<name>A0ABV7FS10_9ALTE</name>
<organism evidence="2 3">
    <name type="scientific">Agaribacter flavus</name>
    <dbReference type="NCBI Taxonomy" id="1902781"/>
    <lineage>
        <taxon>Bacteria</taxon>
        <taxon>Pseudomonadati</taxon>
        <taxon>Pseudomonadota</taxon>
        <taxon>Gammaproteobacteria</taxon>
        <taxon>Alteromonadales</taxon>
        <taxon>Alteromonadaceae</taxon>
        <taxon>Agaribacter</taxon>
    </lineage>
</organism>
<dbReference type="EMBL" id="JBHRSW010000018">
    <property type="protein sequence ID" value="MFC3122236.1"/>
    <property type="molecule type" value="Genomic_DNA"/>
</dbReference>
<evidence type="ECO:0000313" key="2">
    <source>
        <dbReference type="EMBL" id="MFC3122236.1"/>
    </source>
</evidence>
<feature type="chain" id="PRO_5045219298" evidence="1">
    <location>
        <begin position="21"/>
        <end position="708"/>
    </location>
</feature>
<keyword evidence="3" id="KW-1185">Reference proteome</keyword>
<accession>A0ABV7FS10</accession>
<reference evidence="3" key="1">
    <citation type="journal article" date="2019" name="Int. J. Syst. Evol. Microbiol.">
        <title>The Global Catalogue of Microorganisms (GCM) 10K type strain sequencing project: providing services to taxonomists for standard genome sequencing and annotation.</title>
        <authorList>
            <consortium name="The Broad Institute Genomics Platform"/>
            <consortium name="The Broad Institute Genome Sequencing Center for Infectious Disease"/>
            <person name="Wu L."/>
            <person name="Ma J."/>
        </authorList>
    </citation>
    <scope>NUCLEOTIDE SEQUENCE [LARGE SCALE GENOMIC DNA]</scope>
    <source>
        <strain evidence="3">KCTC 52473</strain>
    </source>
</reference>
<protein>
    <submittedName>
        <fullName evidence="2">Uncharacterized protein</fullName>
    </submittedName>
</protein>
<sequence>MKTFKKSSAVLATSTLLALAGCGGGTADDFTPAPVQNDSPPVHGGDIAMEFQEKDTITFVELLGTPEGRLSGEGNATDADGNFLTVTDVTITTSGPRADEIQTAGIELRGNKLGVRPLDIAPNLDTDETHTVVVNFNISDGANLTPRTATITIVGEDFAPEIANDLVGNFTRDAGASSIDGLLNVSDADGEPLTISNLVASTDNPFELPISINGTNIDVDIAAVESQIPDGQRVTFNYTYTVSDHRFDIERNLTVNVLGVQDVPGAPLVLNYFKSLEVDETDAVMTIDLSDEIQEREGDDIVILDVMADGGDLPYGLNLDGNILEFNPHAFFNAVPAGSFVEKVISYNVEDSNGNRADGTAELTIRINGVQTNLMATALTDPTFEDPSIRGPLVTGGNLAGFNEFGFFSSGCNLIEVTNEAAIFGDYGLKIEGANCELNGGPVIDVLEANKKYAFSMALKNTAEVSGNPWISFWNTPGADTFWAGARYFDNTTINTPLEHVFLLSTFEGGSHAVNVGLSLSFNLAKFFQGFDIHFVDDFHFVEYGFIDLAAHDILTNDVGLFDGEDPLSSVTNVGGTVAVVESGDSMVLEVNTTGSESVTVSLPIDAGAIIEGGRYLLSADVNLTNKEEGADNETFSASLSNGTSAIGSGTFGTAVASATTTSEIFFSEKFDTSDIDWSSETVTVNLTFNGVDSIYHIDNVRLVFIPE</sequence>
<gene>
    <name evidence="2" type="ORF">ACFOHL_11455</name>
</gene>
<dbReference type="Proteomes" id="UP001595478">
    <property type="component" value="Unassembled WGS sequence"/>
</dbReference>